<feature type="compositionally biased region" description="Basic residues" evidence="2">
    <location>
        <begin position="1"/>
        <end position="16"/>
    </location>
</feature>
<sequence length="161" mass="18050">MPPHRTKVHHRRQRRYKPYERVPRAVGSSLALSSPCLPPVPVASTPTPMQVVEEALPTGSAQMEKIYQILRSRLEAVREQERTAELEWLPVSPSRPPFTWNSQQPFTHANADTDDVKRAFPNAELGGQDKHEGNESADDKNNPAEPLFHLFLSVSTSTSCS</sequence>
<organism evidence="3 4">
    <name type="scientific">Mycena rosella</name>
    <name type="common">Pink bonnet</name>
    <name type="synonym">Agaricus rosellus</name>
    <dbReference type="NCBI Taxonomy" id="1033263"/>
    <lineage>
        <taxon>Eukaryota</taxon>
        <taxon>Fungi</taxon>
        <taxon>Dikarya</taxon>
        <taxon>Basidiomycota</taxon>
        <taxon>Agaricomycotina</taxon>
        <taxon>Agaricomycetes</taxon>
        <taxon>Agaricomycetidae</taxon>
        <taxon>Agaricales</taxon>
        <taxon>Marasmiineae</taxon>
        <taxon>Mycenaceae</taxon>
        <taxon>Mycena</taxon>
    </lineage>
</organism>
<gene>
    <name evidence="3" type="ORF">B0H17DRAFT_1138219</name>
</gene>
<evidence type="ECO:0000313" key="4">
    <source>
        <dbReference type="Proteomes" id="UP001221757"/>
    </source>
</evidence>
<feature type="compositionally biased region" description="Basic and acidic residues" evidence="2">
    <location>
        <begin position="127"/>
        <end position="142"/>
    </location>
</feature>
<comment type="caution">
    <text evidence="3">The sequence shown here is derived from an EMBL/GenBank/DDBJ whole genome shotgun (WGS) entry which is preliminary data.</text>
</comment>
<feature type="coiled-coil region" evidence="1">
    <location>
        <begin position="60"/>
        <end position="87"/>
    </location>
</feature>
<proteinExistence type="predicted"/>
<evidence type="ECO:0000256" key="2">
    <source>
        <dbReference type="SAM" id="MobiDB-lite"/>
    </source>
</evidence>
<feature type="region of interest" description="Disordered" evidence="2">
    <location>
        <begin position="91"/>
        <end position="145"/>
    </location>
</feature>
<feature type="region of interest" description="Disordered" evidence="2">
    <location>
        <begin position="1"/>
        <end position="21"/>
    </location>
</feature>
<protein>
    <submittedName>
        <fullName evidence="3">Uncharacterized protein</fullName>
    </submittedName>
</protein>
<evidence type="ECO:0000256" key="1">
    <source>
        <dbReference type="SAM" id="Coils"/>
    </source>
</evidence>
<keyword evidence="1" id="KW-0175">Coiled coil</keyword>
<keyword evidence="4" id="KW-1185">Reference proteome</keyword>
<dbReference type="Proteomes" id="UP001221757">
    <property type="component" value="Unassembled WGS sequence"/>
</dbReference>
<evidence type="ECO:0000313" key="3">
    <source>
        <dbReference type="EMBL" id="KAJ7681789.1"/>
    </source>
</evidence>
<name>A0AAD7D6T4_MYCRO</name>
<reference evidence="3" key="1">
    <citation type="submission" date="2023-03" db="EMBL/GenBank/DDBJ databases">
        <title>Massive genome expansion in bonnet fungi (Mycena s.s.) driven by repeated elements and novel gene families across ecological guilds.</title>
        <authorList>
            <consortium name="Lawrence Berkeley National Laboratory"/>
            <person name="Harder C.B."/>
            <person name="Miyauchi S."/>
            <person name="Viragh M."/>
            <person name="Kuo A."/>
            <person name="Thoen E."/>
            <person name="Andreopoulos B."/>
            <person name="Lu D."/>
            <person name="Skrede I."/>
            <person name="Drula E."/>
            <person name="Henrissat B."/>
            <person name="Morin E."/>
            <person name="Kohler A."/>
            <person name="Barry K."/>
            <person name="LaButti K."/>
            <person name="Morin E."/>
            <person name="Salamov A."/>
            <person name="Lipzen A."/>
            <person name="Mereny Z."/>
            <person name="Hegedus B."/>
            <person name="Baldrian P."/>
            <person name="Stursova M."/>
            <person name="Weitz H."/>
            <person name="Taylor A."/>
            <person name="Grigoriev I.V."/>
            <person name="Nagy L.G."/>
            <person name="Martin F."/>
            <person name="Kauserud H."/>
        </authorList>
    </citation>
    <scope>NUCLEOTIDE SEQUENCE</scope>
    <source>
        <strain evidence="3">CBHHK067</strain>
    </source>
</reference>
<accession>A0AAD7D6T4</accession>
<dbReference type="AlphaFoldDB" id="A0AAD7D6T4"/>
<dbReference type="EMBL" id="JARKIE010000114">
    <property type="protein sequence ID" value="KAJ7681789.1"/>
    <property type="molecule type" value="Genomic_DNA"/>
</dbReference>